<feature type="domain" description="HTH araC/xylS-type" evidence="4">
    <location>
        <begin position="181"/>
        <end position="279"/>
    </location>
</feature>
<evidence type="ECO:0000256" key="1">
    <source>
        <dbReference type="ARBA" id="ARBA00023015"/>
    </source>
</evidence>
<dbReference type="InterPro" id="IPR003313">
    <property type="entry name" value="AraC-bd"/>
</dbReference>
<dbReference type="Pfam" id="PF02311">
    <property type="entry name" value="AraC_binding"/>
    <property type="match status" value="1"/>
</dbReference>
<dbReference type="PANTHER" id="PTHR43280:SF34">
    <property type="entry name" value="ARAC-FAMILY TRANSCRIPTIONAL REGULATOR"/>
    <property type="match status" value="1"/>
</dbReference>
<dbReference type="Gene3D" id="1.10.10.60">
    <property type="entry name" value="Homeodomain-like"/>
    <property type="match status" value="2"/>
</dbReference>
<evidence type="ECO:0000313" key="6">
    <source>
        <dbReference type="Proteomes" id="UP000746690"/>
    </source>
</evidence>
<dbReference type="InterPro" id="IPR014710">
    <property type="entry name" value="RmlC-like_jellyroll"/>
</dbReference>
<dbReference type="InterPro" id="IPR037923">
    <property type="entry name" value="HTH-like"/>
</dbReference>
<accession>A0ABX1S0K0</accession>
<keyword evidence="3" id="KW-0804">Transcription</keyword>
<reference evidence="5 6" key="1">
    <citation type="submission" date="2020-04" db="EMBL/GenBank/DDBJ databases">
        <title>A Flavivirga sp. nov.</title>
        <authorList>
            <person name="Sun X."/>
        </authorList>
    </citation>
    <scope>NUCLEOTIDE SEQUENCE [LARGE SCALE GENOMIC DNA]</scope>
    <source>
        <strain evidence="5 6">Y03</strain>
    </source>
</reference>
<dbReference type="SMART" id="SM00342">
    <property type="entry name" value="HTH_ARAC"/>
    <property type="match status" value="1"/>
</dbReference>
<sequence>MKVLYKHIPYSFENSFQVEKFDQNAPCVHHGLHYHDSYEIVFIKNGHGKIIIEGNEVNYKDGALVFLGPCIPHFSFSNNMFKDNYEIVIHFGGEFVEQRLKLFPELRDLLPLIQKSKQFLIFDPELKKKLTPRFEKITDLNGIEQLISIFSLLYELSKSTPLKKLIKEDVSNHYAQNKQVKKIFKFINENYQHKVSTKDIATHVGLTTNSFCRMFKVLTQKSFISYLNEYRIHLAMKLLEETDDNISEIVYQCGFENLSYFSKIFLQLKGCRPIEYRKNYRIQHT</sequence>
<dbReference type="PANTHER" id="PTHR43280">
    <property type="entry name" value="ARAC-FAMILY TRANSCRIPTIONAL REGULATOR"/>
    <property type="match status" value="1"/>
</dbReference>
<dbReference type="RefSeq" id="WP_169676259.1">
    <property type="nucleotide sequence ID" value="NZ_JABBHF010000011.1"/>
</dbReference>
<comment type="caution">
    <text evidence="5">The sequence shown here is derived from an EMBL/GenBank/DDBJ whole genome shotgun (WGS) entry which is preliminary data.</text>
</comment>
<dbReference type="SUPFAM" id="SSF46689">
    <property type="entry name" value="Homeodomain-like"/>
    <property type="match status" value="2"/>
</dbReference>
<dbReference type="Pfam" id="PF12833">
    <property type="entry name" value="HTH_18"/>
    <property type="match status" value="1"/>
</dbReference>
<dbReference type="Proteomes" id="UP000746690">
    <property type="component" value="Unassembled WGS sequence"/>
</dbReference>
<gene>
    <name evidence="5" type="ORF">HHX25_17735</name>
</gene>
<keyword evidence="1" id="KW-0805">Transcription regulation</keyword>
<evidence type="ECO:0000256" key="3">
    <source>
        <dbReference type="ARBA" id="ARBA00023163"/>
    </source>
</evidence>
<dbReference type="PROSITE" id="PS01124">
    <property type="entry name" value="HTH_ARAC_FAMILY_2"/>
    <property type="match status" value="1"/>
</dbReference>
<dbReference type="EMBL" id="JABBHF010000011">
    <property type="protein sequence ID" value="NMH89357.1"/>
    <property type="molecule type" value="Genomic_DNA"/>
</dbReference>
<protein>
    <submittedName>
        <fullName evidence="5">AraC family transcriptional regulator</fullName>
    </submittedName>
</protein>
<evidence type="ECO:0000256" key="2">
    <source>
        <dbReference type="ARBA" id="ARBA00023125"/>
    </source>
</evidence>
<evidence type="ECO:0000259" key="4">
    <source>
        <dbReference type="PROSITE" id="PS01124"/>
    </source>
</evidence>
<keyword evidence="2" id="KW-0238">DNA-binding</keyword>
<keyword evidence="6" id="KW-1185">Reference proteome</keyword>
<dbReference type="SUPFAM" id="SSF51215">
    <property type="entry name" value="Regulatory protein AraC"/>
    <property type="match status" value="1"/>
</dbReference>
<evidence type="ECO:0000313" key="5">
    <source>
        <dbReference type="EMBL" id="NMH89357.1"/>
    </source>
</evidence>
<dbReference type="Gene3D" id="2.60.120.10">
    <property type="entry name" value="Jelly Rolls"/>
    <property type="match status" value="1"/>
</dbReference>
<organism evidence="5 6">
    <name type="scientific">Flavivirga algicola</name>
    <dbReference type="NCBI Taxonomy" id="2729136"/>
    <lineage>
        <taxon>Bacteria</taxon>
        <taxon>Pseudomonadati</taxon>
        <taxon>Bacteroidota</taxon>
        <taxon>Flavobacteriia</taxon>
        <taxon>Flavobacteriales</taxon>
        <taxon>Flavobacteriaceae</taxon>
        <taxon>Flavivirga</taxon>
    </lineage>
</organism>
<dbReference type="InterPro" id="IPR009057">
    <property type="entry name" value="Homeodomain-like_sf"/>
</dbReference>
<proteinExistence type="predicted"/>
<dbReference type="InterPro" id="IPR018060">
    <property type="entry name" value="HTH_AraC"/>
</dbReference>
<name>A0ABX1S0K0_9FLAO</name>